<dbReference type="SUPFAM" id="SSF69742">
    <property type="entry name" value="Glutamyl tRNA-reductase catalytic, N-terminal domain"/>
    <property type="match status" value="1"/>
</dbReference>
<dbReference type="PROSITE" id="PS00747">
    <property type="entry name" value="GLUTR"/>
    <property type="match status" value="1"/>
</dbReference>
<dbReference type="EMBL" id="NGUP01000007">
    <property type="protein sequence ID" value="OWS68762.1"/>
    <property type="molecule type" value="Genomic_DNA"/>
</dbReference>
<dbReference type="SUPFAM" id="SSF51735">
    <property type="entry name" value="NAD(P)-binding Rossmann-fold domains"/>
    <property type="match status" value="1"/>
</dbReference>
<dbReference type="Pfam" id="PF00745">
    <property type="entry name" value="GlutR_dimer"/>
    <property type="match status" value="1"/>
</dbReference>
<evidence type="ECO:0000256" key="8">
    <source>
        <dbReference type="ARBA" id="ARBA00068659"/>
    </source>
</evidence>
<protein>
    <recommendedName>
        <fullName evidence="8 9">Glutamyl-tRNA reductase</fullName>
        <shortName evidence="9">GluTR</shortName>
        <ecNumber evidence="3 9">1.2.1.70</ecNumber>
    </recommendedName>
</protein>
<feature type="binding site" evidence="9 12">
    <location>
        <begin position="199"/>
        <end position="204"/>
    </location>
    <ligand>
        <name>NADP(+)</name>
        <dbReference type="ChEBI" id="CHEBI:58349"/>
    </ligand>
</feature>
<dbReference type="Pfam" id="PF05201">
    <property type="entry name" value="GlutR_N"/>
    <property type="match status" value="1"/>
</dbReference>
<dbReference type="InterPro" id="IPR036453">
    <property type="entry name" value="GluRdtase_dimer_dom_sf"/>
</dbReference>
<feature type="binding site" evidence="9 11">
    <location>
        <begin position="124"/>
        <end position="126"/>
    </location>
    <ligand>
        <name>substrate</name>
    </ligand>
</feature>
<reference evidence="18 19" key="1">
    <citation type="submission" date="2017-05" db="EMBL/GenBank/DDBJ databases">
        <title>Genome of Polynucleobacter sp. MWH-Feld-100.</title>
        <authorList>
            <person name="Hahn M.W."/>
        </authorList>
    </citation>
    <scope>NUCLEOTIDE SEQUENCE [LARGE SCALE GENOMIC DNA]</scope>
    <source>
        <strain evidence="18 19">MWH-Feld-100</strain>
    </source>
</reference>
<gene>
    <name evidence="9" type="primary">hemA</name>
    <name evidence="18" type="ORF">CBI31_10000</name>
</gene>
<evidence type="ECO:0000256" key="13">
    <source>
        <dbReference type="PIRSR" id="PIRSR000445-4"/>
    </source>
</evidence>
<dbReference type="FunFam" id="3.30.460.30:FF:000001">
    <property type="entry name" value="Glutamyl-tRNA reductase"/>
    <property type="match status" value="1"/>
</dbReference>
<evidence type="ECO:0000256" key="3">
    <source>
        <dbReference type="ARBA" id="ARBA00012970"/>
    </source>
</evidence>
<dbReference type="Pfam" id="PF01488">
    <property type="entry name" value="Shikimate_DH"/>
    <property type="match status" value="1"/>
</dbReference>
<evidence type="ECO:0000313" key="18">
    <source>
        <dbReference type="EMBL" id="OWS68762.1"/>
    </source>
</evidence>
<dbReference type="PIRSF" id="PIRSF000445">
    <property type="entry name" value="4pyrrol_synth_GluRdtase"/>
    <property type="match status" value="1"/>
</dbReference>
<dbReference type="EC" id="1.2.1.70" evidence="3 9"/>
<evidence type="ECO:0000259" key="15">
    <source>
        <dbReference type="Pfam" id="PF00745"/>
    </source>
</evidence>
<feature type="domain" description="Glutamyl-tRNA reductase N-terminal" evidence="17">
    <location>
        <begin position="6"/>
        <end position="166"/>
    </location>
</feature>
<evidence type="ECO:0000256" key="10">
    <source>
        <dbReference type="PIRSR" id="PIRSR000445-1"/>
    </source>
</evidence>
<dbReference type="InterPro" id="IPR018214">
    <property type="entry name" value="GluRdtase_CS"/>
</dbReference>
<name>A0A254Q020_9BURK</name>
<organism evidence="18 19">
    <name type="scientific">Polynucleobacter campilacus</name>
    <dbReference type="NCBI Taxonomy" id="1743163"/>
    <lineage>
        <taxon>Bacteria</taxon>
        <taxon>Pseudomonadati</taxon>
        <taxon>Pseudomonadota</taxon>
        <taxon>Betaproteobacteria</taxon>
        <taxon>Burkholderiales</taxon>
        <taxon>Burkholderiaceae</taxon>
        <taxon>Polynucleobacter</taxon>
    </lineage>
</organism>
<evidence type="ECO:0000256" key="9">
    <source>
        <dbReference type="HAMAP-Rule" id="MF_00087"/>
    </source>
</evidence>
<comment type="subunit">
    <text evidence="9">Homodimer.</text>
</comment>
<dbReference type="InterPro" id="IPR015895">
    <property type="entry name" value="4pyrrol_synth_GluRdtase_N"/>
</dbReference>
<dbReference type="PANTHER" id="PTHR43013:SF1">
    <property type="entry name" value="GLUTAMYL-TRNA REDUCTASE"/>
    <property type="match status" value="1"/>
</dbReference>
<evidence type="ECO:0000256" key="11">
    <source>
        <dbReference type="PIRSR" id="PIRSR000445-2"/>
    </source>
</evidence>
<dbReference type="InterPro" id="IPR015896">
    <property type="entry name" value="4pyrrol_synth_GluRdtase_dimer"/>
</dbReference>
<comment type="function">
    <text evidence="9">Catalyzes the NADPH-dependent reduction of glutamyl-tRNA(Glu) to glutamate 1-semialdehyde (GSA).</text>
</comment>
<comment type="catalytic activity">
    <reaction evidence="7 9 14">
        <text>(S)-4-amino-5-oxopentanoate + tRNA(Glu) + NADP(+) = L-glutamyl-tRNA(Glu) + NADPH + H(+)</text>
        <dbReference type="Rhea" id="RHEA:12344"/>
        <dbReference type="Rhea" id="RHEA-COMP:9663"/>
        <dbReference type="Rhea" id="RHEA-COMP:9680"/>
        <dbReference type="ChEBI" id="CHEBI:15378"/>
        <dbReference type="ChEBI" id="CHEBI:57501"/>
        <dbReference type="ChEBI" id="CHEBI:57783"/>
        <dbReference type="ChEBI" id="CHEBI:58349"/>
        <dbReference type="ChEBI" id="CHEBI:78442"/>
        <dbReference type="ChEBI" id="CHEBI:78520"/>
        <dbReference type="EC" id="1.2.1.70"/>
    </reaction>
</comment>
<evidence type="ECO:0000256" key="7">
    <source>
        <dbReference type="ARBA" id="ARBA00047464"/>
    </source>
</evidence>
<dbReference type="PANTHER" id="PTHR43013">
    <property type="entry name" value="GLUTAMYL-TRNA REDUCTASE"/>
    <property type="match status" value="1"/>
</dbReference>
<accession>A0A254Q020</accession>
<feature type="active site" description="Nucleophile" evidence="9 10">
    <location>
        <position position="56"/>
    </location>
</feature>
<dbReference type="SUPFAM" id="SSF69075">
    <property type="entry name" value="Glutamyl tRNA-reductase dimerization domain"/>
    <property type="match status" value="1"/>
</dbReference>
<dbReference type="NCBIfam" id="TIGR01035">
    <property type="entry name" value="hemA"/>
    <property type="match status" value="1"/>
</dbReference>
<dbReference type="InterPro" id="IPR036291">
    <property type="entry name" value="NAD(P)-bd_dom_sf"/>
</dbReference>
<dbReference type="GO" id="GO:0050661">
    <property type="term" value="F:NADP binding"/>
    <property type="evidence" value="ECO:0007669"/>
    <property type="project" value="InterPro"/>
</dbReference>
<feature type="domain" description="Tetrapyrrole biosynthesis glutamyl-tRNA reductase dimerisation" evidence="15">
    <location>
        <begin position="336"/>
        <end position="426"/>
    </location>
</feature>
<keyword evidence="4 9" id="KW-0521">NADP</keyword>
<evidence type="ECO:0000313" key="19">
    <source>
        <dbReference type="Proteomes" id="UP000197528"/>
    </source>
</evidence>
<dbReference type="UniPathway" id="UPA00251">
    <property type="reaction ID" value="UER00316"/>
</dbReference>
<keyword evidence="19" id="KW-1185">Reference proteome</keyword>
<feature type="binding site" evidence="9 11">
    <location>
        <position position="130"/>
    </location>
    <ligand>
        <name>substrate</name>
    </ligand>
</feature>
<comment type="pathway">
    <text evidence="1 9 14">Porphyrin-containing compound metabolism; protoporphyrin-IX biosynthesis; 5-aminolevulinate from L-glutamyl-tRNA(Glu): step 1/2.</text>
</comment>
<evidence type="ECO:0000256" key="6">
    <source>
        <dbReference type="ARBA" id="ARBA00023244"/>
    </source>
</evidence>
<comment type="miscellaneous">
    <text evidence="9">During catalysis, the active site Cys acts as a nucleophile attacking the alpha-carbonyl group of tRNA-bound glutamate with the formation of a thioester intermediate between enzyme and glutamate, and the concomitant release of tRNA(Glu). The thioester intermediate is finally reduced by direct hydride transfer from NADPH, to form the product GSA.</text>
</comment>
<dbReference type="CDD" id="cd05213">
    <property type="entry name" value="NAD_bind_Glutamyl_tRNA_reduct"/>
    <property type="match status" value="1"/>
</dbReference>
<comment type="caution">
    <text evidence="18">The sequence shown here is derived from an EMBL/GenBank/DDBJ whole genome shotgun (WGS) entry which is preliminary data.</text>
</comment>
<dbReference type="RefSeq" id="WP_088526261.1">
    <property type="nucleotide sequence ID" value="NZ_NGUP01000007.1"/>
</dbReference>
<evidence type="ECO:0000256" key="12">
    <source>
        <dbReference type="PIRSR" id="PIRSR000445-3"/>
    </source>
</evidence>
<dbReference type="GO" id="GO:0008883">
    <property type="term" value="F:glutamyl-tRNA reductase activity"/>
    <property type="evidence" value="ECO:0007669"/>
    <property type="project" value="UniProtKB-UniRule"/>
</dbReference>
<sequence>MQLLNLGVNHHTAPIDIRESVAISPADLQDSLLDLRNYLKGSHSELMPEVAILSTCNRMEIYCAANDVSNPAHHLEERAFDWLTSQKRLQGDALKPYIYSAKETDAVKHVFRVSCGMDSMVLGETQILGQMKKAVEFADQAGTLGTYLKPLFNKTFSVAKAVRATTDIGTHSVSMAGASVRLAERIFGDLKDSKILFIGAGEMIQLCASHFAGRKPKQIAISNRTVDRGDEMAKVFAEKGLQTDSFPLQSLPTRLHDFDVIVSCTASSLPIIGMGMIKTALKARNSRPIVLIDLAVPRDIEPEVRSLKDAYLYSVDDLGSVVNEGRNIRELSMADAETIIDKGVGEFFQTLQKRTLVPIIQSLQNTAERLKEIELEKAVRRIKRGEDPVKVLSIMAEALANKFMHAPINALQKSPNNEIEDFKRILSSIYSPK</sequence>
<dbReference type="GO" id="GO:0019353">
    <property type="term" value="P:protoporphyrinogen IX biosynthetic process from glutamate"/>
    <property type="evidence" value="ECO:0007669"/>
    <property type="project" value="TreeGrafter"/>
</dbReference>
<proteinExistence type="inferred from homology"/>
<dbReference type="HAMAP" id="MF_00087">
    <property type="entry name" value="Glu_tRNA_reductase"/>
    <property type="match status" value="1"/>
</dbReference>
<feature type="binding site" evidence="9 11">
    <location>
        <begin position="55"/>
        <end position="58"/>
    </location>
    <ligand>
        <name>substrate</name>
    </ligand>
</feature>
<dbReference type="InterPro" id="IPR006151">
    <property type="entry name" value="Shikm_DH/Glu-tRNA_Rdtase"/>
</dbReference>
<comment type="domain">
    <text evidence="9">Possesses an unusual extended V-shaped dimeric structure with each monomer consisting of three distinct domains arranged along a curved 'spinal' alpha-helix. The N-terminal catalytic domain specifically recognizes the glutamate moiety of the substrate. The second domain is the NADPH-binding domain, and the third C-terminal domain is responsible for dimerization.</text>
</comment>
<dbReference type="Gene3D" id="3.40.50.720">
    <property type="entry name" value="NAD(P)-binding Rossmann-like Domain"/>
    <property type="match status" value="1"/>
</dbReference>
<dbReference type="Proteomes" id="UP000197528">
    <property type="component" value="Unassembled WGS sequence"/>
</dbReference>
<keyword evidence="5 9" id="KW-0560">Oxidoreductase</keyword>
<evidence type="ECO:0000256" key="4">
    <source>
        <dbReference type="ARBA" id="ARBA00022857"/>
    </source>
</evidence>
<evidence type="ECO:0000259" key="16">
    <source>
        <dbReference type="Pfam" id="PF01488"/>
    </source>
</evidence>
<dbReference type="InterPro" id="IPR000343">
    <property type="entry name" value="4pyrrol_synth_GluRdtase"/>
</dbReference>
<evidence type="ECO:0000259" key="17">
    <source>
        <dbReference type="Pfam" id="PF05201"/>
    </source>
</evidence>
<evidence type="ECO:0000256" key="5">
    <source>
        <dbReference type="ARBA" id="ARBA00023002"/>
    </source>
</evidence>
<evidence type="ECO:0000256" key="2">
    <source>
        <dbReference type="ARBA" id="ARBA00005916"/>
    </source>
</evidence>
<feature type="binding site" evidence="9 11">
    <location>
        <position position="119"/>
    </location>
    <ligand>
        <name>substrate</name>
    </ligand>
</feature>
<comment type="similarity">
    <text evidence="2 9 14">Belongs to the glutamyl-tRNA reductase family.</text>
</comment>
<dbReference type="Gene3D" id="3.30.460.30">
    <property type="entry name" value="Glutamyl-tRNA reductase, N-terminal domain"/>
    <property type="match status" value="1"/>
</dbReference>
<dbReference type="OrthoDB" id="110209at2"/>
<dbReference type="FunFam" id="3.40.50.720:FF:000031">
    <property type="entry name" value="Glutamyl-tRNA reductase"/>
    <property type="match status" value="1"/>
</dbReference>
<dbReference type="AlphaFoldDB" id="A0A254Q020"/>
<feature type="site" description="Important for activity" evidence="9 13">
    <location>
        <position position="109"/>
    </location>
</feature>
<evidence type="ECO:0000256" key="14">
    <source>
        <dbReference type="RuleBase" id="RU000584"/>
    </source>
</evidence>
<evidence type="ECO:0000256" key="1">
    <source>
        <dbReference type="ARBA" id="ARBA00005059"/>
    </source>
</evidence>
<keyword evidence="6 9" id="KW-0627">Porphyrin biosynthesis</keyword>
<dbReference type="InterPro" id="IPR036343">
    <property type="entry name" value="GluRdtase_N_sf"/>
</dbReference>
<feature type="domain" description="Quinate/shikimate 5-dehydrogenase/glutamyl-tRNA reductase" evidence="16">
    <location>
        <begin position="182"/>
        <end position="321"/>
    </location>
</feature>